<comment type="caution">
    <text evidence="2">The sequence shown here is derived from an EMBL/GenBank/DDBJ whole genome shotgun (WGS) entry which is preliminary data.</text>
</comment>
<dbReference type="RefSeq" id="WP_140886396.1">
    <property type="nucleotide sequence ID" value="NZ_RCZP01000040.1"/>
</dbReference>
<dbReference type="Gene3D" id="3.40.50.2000">
    <property type="entry name" value="Glycogen Phosphorylase B"/>
    <property type="match status" value="2"/>
</dbReference>
<accession>A0A502FAT0</accession>
<protein>
    <submittedName>
        <fullName evidence="2">Glycosyltransferase</fullName>
    </submittedName>
</protein>
<dbReference type="InterPro" id="IPR001296">
    <property type="entry name" value="Glyco_trans_1"/>
</dbReference>
<dbReference type="Pfam" id="PF00534">
    <property type="entry name" value="Glycos_transf_1"/>
    <property type="match status" value="1"/>
</dbReference>
<name>A0A502FAT0_9PROT</name>
<dbReference type="AlphaFoldDB" id="A0A502FAT0"/>
<feature type="domain" description="Glycosyl transferase family 1" evidence="1">
    <location>
        <begin position="173"/>
        <end position="327"/>
    </location>
</feature>
<dbReference type="SUPFAM" id="SSF53756">
    <property type="entry name" value="UDP-Glycosyltransferase/glycogen phosphorylase"/>
    <property type="match status" value="1"/>
</dbReference>
<evidence type="ECO:0000259" key="1">
    <source>
        <dbReference type="Pfam" id="PF00534"/>
    </source>
</evidence>
<dbReference type="OrthoDB" id="9801573at2"/>
<organism evidence="2 3">
    <name type="scientific">Muricoccus nepalensis</name>
    <dbReference type="NCBI Taxonomy" id="1854500"/>
    <lineage>
        <taxon>Bacteria</taxon>
        <taxon>Pseudomonadati</taxon>
        <taxon>Pseudomonadota</taxon>
        <taxon>Alphaproteobacteria</taxon>
        <taxon>Acetobacterales</taxon>
        <taxon>Roseomonadaceae</taxon>
        <taxon>Muricoccus</taxon>
    </lineage>
</organism>
<dbReference type="GO" id="GO:0016757">
    <property type="term" value="F:glycosyltransferase activity"/>
    <property type="evidence" value="ECO:0007669"/>
    <property type="project" value="InterPro"/>
</dbReference>
<keyword evidence="2" id="KW-0808">Transferase</keyword>
<dbReference type="PANTHER" id="PTHR12526">
    <property type="entry name" value="GLYCOSYLTRANSFERASE"/>
    <property type="match status" value="1"/>
</dbReference>
<dbReference type="Proteomes" id="UP000317078">
    <property type="component" value="Unassembled WGS sequence"/>
</dbReference>
<sequence>MRVVIVNAQTPFVRGGAEMLADNLLATLKEAGHEAELVTMPFKWYPAERICDGMLAARLLEVDEWCGGRIDRLIGLKFPAYLMRHPCKVMWLLHQYRGAYDLWGSPIGDLSNAPAGRAVRDMIHLADAAAMAESRAVYTISRNVTDRLRRFNGIDSMPLYHPPPGAELFRQAEAEDFFLCPGRINPTKRQGLVVDALLRCRSGARVVFTGVPDSPAYAADLARRSETSLGERVTWRGAVTEAEKLDLYARCLGVIVTPIDEDYGYVTLEAMLSAKPVLTCSDSGGPLDFVEDSATGFVCAPDASAVADGLDRLWQDRRRARDMGQAGLARYRALGFSWADVVSGLLA</sequence>
<dbReference type="PANTHER" id="PTHR12526:SF635">
    <property type="entry name" value="GLYCOSYL TRANSFERASE GROUP 1"/>
    <property type="match status" value="1"/>
</dbReference>
<evidence type="ECO:0000313" key="3">
    <source>
        <dbReference type="Proteomes" id="UP000317078"/>
    </source>
</evidence>
<reference evidence="2 3" key="1">
    <citation type="journal article" date="2019" name="Environ. Microbiol.">
        <title>Species interactions and distinct microbial communities in high Arctic permafrost affected cryosols are associated with the CH4 and CO2 gas fluxes.</title>
        <authorList>
            <person name="Altshuler I."/>
            <person name="Hamel J."/>
            <person name="Turney S."/>
            <person name="Magnuson E."/>
            <person name="Levesque R."/>
            <person name="Greer C."/>
            <person name="Whyte L.G."/>
        </authorList>
    </citation>
    <scope>NUCLEOTIDE SEQUENCE [LARGE SCALE GENOMIC DNA]</scope>
    <source>
        <strain evidence="2 3">S9.3B</strain>
    </source>
</reference>
<keyword evidence="3" id="KW-1185">Reference proteome</keyword>
<evidence type="ECO:0000313" key="2">
    <source>
        <dbReference type="EMBL" id="TPG46414.1"/>
    </source>
</evidence>
<dbReference type="EMBL" id="RCZP01000040">
    <property type="protein sequence ID" value="TPG46414.1"/>
    <property type="molecule type" value="Genomic_DNA"/>
</dbReference>
<gene>
    <name evidence="2" type="ORF">EAH89_24675</name>
</gene>
<proteinExistence type="predicted"/>
<dbReference type="CDD" id="cd03801">
    <property type="entry name" value="GT4_PimA-like"/>
    <property type="match status" value="1"/>
</dbReference>